<reference evidence="2" key="1">
    <citation type="submission" date="2020-02" db="EMBL/GenBank/DDBJ databases">
        <authorList>
            <person name="Meier V. D."/>
        </authorList>
    </citation>
    <scope>NUCLEOTIDE SEQUENCE</scope>
    <source>
        <strain evidence="2">AVDCRST_MAG35</strain>
    </source>
</reference>
<evidence type="ECO:0000256" key="1">
    <source>
        <dbReference type="SAM" id="MobiDB-lite"/>
    </source>
</evidence>
<feature type="compositionally biased region" description="Basic and acidic residues" evidence="1">
    <location>
        <begin position="18"/>
        <end position="29"/>
    </location>
</feature>
<feature type="compositionally biased region" description="Low complexity" evidence="1">
    <location>
        <begin position="76"/>
        <end position="88"/>
    </location>
</feature>
<evidence type="ECO:0000313" key="2">
    <source>
        <dbReference type="EMBL" id="CAA9395928.1"/>
    </source>
</evidence>
<sequence length="156" mass="16849">DPGPREDQRGRAAVQPRRRGDRDDVHPPRGDGVPGGPRRAGPRARRRARRGGPRRRRPRGRGGRAVPRGRRRRGRPLGPDAGRLVVGRARGRHPGAAARRERRRGAPGRRPRRPPGRAVAGGAARPARAHRGDVSGGGRQAGPQRRAHRGAADDAV</sequence>
<dbReference type="AlphaFoldDB" id="A0A6J4NS94"/>
<feature type="non-terminal residue" evidence="2">
    <location>
        <position position="1"/>
    </location>
</feature>
<feature type="compositionally biased region" description="Basic residues" evidence="1">
    <location>
        <begin position="40"/>
        <end position="75"/>
    </location>
</feature>
<feature type="compositionally biased region" description="Basic and acidic residues" evidence="1">
    <location>
        <begin position="1"/>
        <end position="10"/>
    </location>
</feature>
<name>A0A6J4NS94_9ACTN</name>
<feature type="compositionally biased region" description="Basic residues" evidence="1">
    <location>
        <begin position="100"/>
        <end position="115"/>
    </location>
</feature>
<feature type="compositionally biased region" description="Low complexity" evidence="1">
    <location>
        <begin position="116"/>
        <end position="126"/>
    </location>
</feature>
<feature type="region of interest" description="Disordered" evidence="1">
    <location>
        <begin position="1"/>
        <end position="156"/>
    </location>
</feature>
<protein>
    <submittedName>
        <fullName evidence="2">Uncharacterized protein</fullName>
    </submittedName>
</protein>
<dbReference type="EMBL" id="CADCUY010000132">
    <property type="protein sequence ID" value="CAA9395928.1"/>
    <property type="molecule type" value="Genomic_DNA"/>
</dbReference>
<feature type="non-terminal residue" evidence="2">
    <location>
        <position position="156"/>
    </location>
</feature>
<proteinExistence type="predicted"/>
<gene>
    <name evidence="2" type="ORF">AVDCRST_MAG35-634</name>
</gene>
<accession>A0A6J4NS94</accession>
<organism evidence="2">
    <name type="scientific">uncultured Quadrisphaera sp</name>
    <dbReference type="NCBI Taxonomy" id="904978"/>
    <lineage>
        <taxon>Bacteria</taxon>
        <taxon>Bacillati</taxon>
        <taxon>Actinomycetota</taxon>
        <taxon>Actinomycetes</taxon>
        <taxon>Kineosporiales</taxon>
        <taxon>Kineosporiaceae</taxon>
        <taxon>Quadrisphaera</taxon>
        <taxon>environmental samples</taxon>
    </lineage>
</organism>